<gene>
    <name evidence="1" type="ORF">METZ01_LOCUS478700</name>
</gene>
<sequence length="73" mass="8383">MKFEKHCLFGKSLKNQLEELDKLIEVTKSGTNVEIETDQENLIAMAPIKAMQAKLKCSISKSNDNWLLKLKFK</sequence>
<name>A0A383C062_9ZZZZ</name>
<evidence type="ECO:0000313" key="1">
    <source>
        <dbReference type="EMBL" id="SVE25846.1"/>
    </source>
</evidence>
<reference evidence="1" key="1">
    <citation type="submission" date="2018-05" db="EMBL/GenBank/DDBJ databases">
        <authorList>
            <person name="Lanie J.A."/>
            <person name="Ng W.-L."/>
            <person name="Kazmierczak K.M."/>
            <person name="Andrzejewski T.M."/>
            <person name="Davidsen T.M."/>
            <person name="Wayne K.J."/>
            <person name="Tettelin H."/>
            <person name="Glass J.I."/>
            <person name="Rusch D."/>
            <person name="Podicherti R."/>
            <person name="Tsui H.-C.T."/>
            <person name="Winkler M.E."/>
        </authorList>
    </citation>
    <scope>NUCLEOTIDE SEQUENCE</scope>
</reference>
<dbReference type="EMBL" id="UINC01204910">
    <property type="protein sequence ID" value="SVE25846.1"/>
    <property type="molecule type" value="Genomic_DNA"/>
</dbReference>
<protein>
    <submittedName>
        <fullName evidence="1">Uncharacterized protein</fullName>
    </submittedName>
</protein>
<accession>A0A383C062</accession>
<proteinExistence type="predicted"/>
<dbReference type="AlphaFoldDB" id="A0A383C062"/>
<organism evidence="1">
    <name type="scientific">marine metagenome</name>
    <dbReference type="NCBI Taxonomy" id="408172"/>
    <lineage>
        <taxon>unclassified sequences</taxon>
        <taxon>metagenomes</taxon>
        <taxon>ecological metagenomes</taxon>
    </lineage>
</organism>